<reference evidence="2 3" key="1">
    <citation type="journal article" date="2012" name="Stand. Genomic Sci.">
        <title>Complete genome sequencing and analysis of Saprospira grandis str. Lewin, a predatory marine bacterium.</title>
        <authorList>
            <person name="Saw J.H."/>
            <person name="Yuryev A."/>
            <person name="Kanbe M."/>
            <person name="Hou S."/>
            <person name="Young A.G."/>
            <person name="Aizawa S."/>
            <person name="Alam M."/>
        </authorList>
    </citation>
    <scope>NUCLEOTIDE SEQUENCE [LARGE SCALE GENOMIC DNA]</scope>
    <source>
        <strain evidence="2 3">Lewin</strain>
    </source>
</reference>
<evidence type="ECO:0000259" key="1">
    <source>
        <dbReference type="SMART" id="SM00327"/>
    </source>
</evidence>
<name>H6KYZ7_SAPGL</name>
<dbReference type="eggNOG" id="COG1721">
    <property type="taxonomic scope" value="Bacteria"/>
</dbReference>
<feature type="domain" description="VWFA" evidence="1">
    <location>
        <begin position="87"/>
        <end position="264"/>
    </location>
</feature>
<dbReference type="STRING" id="984262.SGRA_0542"/>
<gene>
    <name evidence="2" type="ordered locus">SGRA_0542</name>
</gene>
<dbReference type="Pfam" id="PF01882">
    <property type="entry name" value="DUF58"/>
    <property type="match status" value="1"/>
</dbReference>
<dbReference type="InterPro" id="IPR002881">
    <property type="entry name" value="DUF58"/>
</dbReference>
<proteinExistence type="predicted"/>
<evidence type="ECO:0000313" key="3">
    <source>
        <dbReference type="Proteomes" id="UP000007519"/>
    </source>
</evidence>
<accession>H6KYZ7</accession>
<dbReference type="InterPro" id="IPR036465">
    <property type="entry name" value="vWFA_dom_sf"/>
</dbReference>
<dbReference type="AlphaFoldDB" id="H6KYZ7"/>
<dbReference type="KEGG" id="sgn:SGRA_0542"/>
<organism evidence="2 3">
    <name type="scientific">Saprospira grandis (strain Lewin)</name>
    <dbReference type="NCBI Taxonomy" id="984262"/>
    <lineage>
        <taxon>Bacteria</taxon>
        <taxon>Pseudomonadati</taxon>
        <taxon>Bacteroidota</taxon>
        <taxon>Saprospiria</taxon>
        <taxon>Saprospirales</taxon>
        <taxon>Saprospiraceae</taxon>
        <taxon>Saprospira</taxon>
    </lineage>
</organism>
<dbReference type="PANTHER" id="PTHR33608">
    <property type="entry name" value="BLL2464 PROTEIN"/>
    <property type="match status" value="1"/>
</dbReference>
<protein>
    <recommendedName>
        <fullName evidence="1">VWFA domain-containing protein</fullName>
    </recommendedName>
</protein>
<dbReference type="PANTHER" id="PTHR33608:SF7">
    <property type="entry name" value="DUF58 DOMAIN-CONTAINING PROTEIN"/>
    <property type="match status" value="1"/>
</dbReference>
<dbReference type="Gene3D" id="3.40.50.410">
    <property type="entry name" value="von Willebrand factor, type A domain"/>
    <property type="match status" value="1"/>
</dbReference>
<sequence length="317" mass="37354">MWTNQILIMPSILEQYDLRQHGNLDLLARQVVEGFIIGLHKSPFHGFSVEFAEHRIYNQGDSTKNIDWKVYARTDRLYTKQFEEETNLRCQIVLDISSSMYFPEAPKASKTPHLNKLAFSALAAGSLVHLLQKQRDAYGLSVFGEEVELHTPCKSSSKHRHLLFSYIEQYLSQKSRQKGTNAAQALHEIAERIHRRSLVVIFSDMFEDGDSEELFSALQHLKYNKHEVILFHVVDKRYELDFEFENRPYQFIDIETGEKLKLQPNQLKDFYKQQVKKYKEALKLKCLQYKIDFVEADIQEDFRQVLLPYLVKRSKMR</sequence>
<dbReference type="EMBL" id="CP002831">
    <property type="protein sequence ID" value="AFC23281.1"/>
    <property type="molecule type" value="Genomic_DNA"/>
</dbReference>
<keyword evidence="3" id="KW-1185">Reference proteome</keyword>
<dbReference type="HOGENOM" id="CLU_054927_3_1_10"/>
<dbReference type="SUPFAM" id="SSF53300">
    <property type="entry name" value="vWA-like"/>
    <property type="match status" value="1"/>
</dbReference>
<dbReference type="Proteomes" id="UP000007519">
    <property type="component" value="Chromosome"/>
</dbReference>
<evidence type="ECO:0000313" key="2">
    <source>
        <dbReference type="EMBL" id="AFC23281.1"/>
    </source>
</evidence>
<dbReference type="SMART" id="SM00327">
    <property type="entry name" value="VWA"/>
    <property type="match status" value="1"/>
</dbReference>
<dbReference type="InterPro" id="IPR002035">
    <property type="entry name" value="VWF_A"/>
</dbReference>